<dbReference type="EMBL" id="CABPSP010000016">
    <property type="protein sequence ID" value="VVE73173.1"/>
    <property type="molecule type" value="Genomic_DNA"/>
</dbReference>
<accession>A0A5E5AKW7</accession>
<name>A0A5E5AKW7_9BURK</name>
<organism evidence="1 2">
    <name type="scientific">Pandoraea anapnoica</name>
    <dbReference type="NCBI Taxonomy" id="2508301"/>
    <lineage>
        <taxon>Bacteria</taxon>
        <taxon>Pseudomonadati</taxon>
        <taxon>Pseudomonadota</taxon>
        <taxon>Betaproteobacteria</taxon>
        <taxon>Burkholderiales</taxon>
        <taxon>Burkholderiaceae</taxon>
        <taxon>Pandoraea</taxon>
    </lineage>
</organism>
<dbReference type="AlphaFoldDB" id="A0A5E5AKW7"/>
<dbReference type="OrthoDB" id="7068714at2"/>
<dbReference type="Proteomes" id="UP000383122">
    <property type="component" value="Unassembled WGS sequence"/>
</dbReference>
<evidence type="ECO:0008006" key="3">
    <source>
        <dbReference type="Google" id="ProtNLM"/>
    </source>
</evidence>
<sequence length="227" mass="25733">MALDDELNIASKYGLYWAGASAEDENGNALADGFYIYQPERFSSTFFLLFDKLRQLNDYCFDQLLSSEGRLRMLTAQRSVTDGRSRCASELDWLDDEIPMWEDNIEVIGRATSIVLLCSFVEWALKLVTRELCGAIPRKRDRSMSDFESMLHHLRHNAGLNLSVDEASVGTVHAFRAIRNSFAHGDWATLAEQLDAVSLRTCFEAVARIFQCIEESAWQSPWGELSS</sequence>
<dbReference type="RefSeq" id="WP_150740254.1">
    <property type="nucleotide sequence ID" value="NZ_CABPSP010000016.1"/>
</dbReference>
<evidence type="ECO:0000313" key="1">
    <source>
        <dbReference type="EMBL" id="VVE73173.1"/>
    </source>
</evidence>
<protein>
    <recommendedName>
        <fullName evidence="3">MAE-28990/MAE-18760-like HEPN domain-containing protein</fullName>
    </recommendedName>
</protein>
<proteinExistence type="predicted"/>
<reference evidence="1 2" key="1">
    <citation type="submission" date="2019-08" db="EMBL/GenBank/DDBJ databases">
        <authorList>
            <person name="Peeters C."/>
        </authorList>
    </citation>
    <scope>NUCLEOTIDE SEQUENCE [LARGE SCALE GENOMIC DNA]</scope>
    <source>
        <strain evidence="1 2">LMG 31117</strain>
    </source>
</reference>
<keyword evidence="2" id="KW-1185">Reference proteome</keyword>
<evidence type="ECO:0000313" key="2">
    <source>
        <dbReference type="Proteomes" id="UP000383122"/>
    </source>
</evidence>
<gene>
    <name evidence="1" type="ORF">PAN31117_04640</name>
</gene>